<organism evidence="6">
    <name type="scientific">uncultured Acidimicrobiales bacterium</name>
    <dbReference type="NCBI Taxonomy" id="310071"/>
    <lineage>
        <taxon>Bacteria</taxon>
        <taxon>Bacillati</taxon>
        <taxon>Actinomycetota</taxon>
        <taxon>Acidimicrobiia</taxon>
        <taxon>Acidimicrobiales</taxon>
        <taxon>environmental samples</taxon>
    </lineage>
</organism>
<dbReference type="PANTHER" id="PTHR43498">
    <property type="entry name" value="FERREDOXIN:COB-COM HETERODISULFIDE REDUCTASE SUBUNIT A"/>
    <property type="match status" value="1"/>
</dbReference>
<evidence type="ECO:0000256" key="3">
    <source>
        <dbReference type="ARBA" id="ARBA00023002"/>
    </source>
</evidence>
<reference evidence="6" key="1">
    <citation type="submission" date="2020-02" db="EMBL/GenBank/DDBJ databases">
        <authorList>
            <person name="Meier V. D."/>
        </authorList>
    </citation>
    <scope>NUCLEOTIDE SEQUENCE</scope>
    <source>
        <strain evidence="6">AVDCRST_MAG20</strain>
    </source>
</reference>
<dbReference type="GO" id="GO:0046872">
    <property type="term" value="F:metal ion binding"/>
    <property type="evidence" value="ECO:0007669"/>
    <property type="project" value="UniProtKB-KW"/>
</dbReference>
<dbReference type="InterPro" id="IPR039650">
    <property type="entry name" value="HdrA-like"/>
</dbReference>
<keyword evidence="1" id="KW-0004">4Fe-4S</keyword>
<dbReference type="InterPro" id="IPR036188">
    <property type="entry name" value="FAD/NAD-bd_sf"/>
</dbReference>
<proteinExistence type="predicted"/>
<evidence type="ECO:0000256" key="5">
    <source>
        <dbReference type="ARBA" id="ARBA00023014"/>
    </source>
</evidence>
<gene>
    <name evidence="6" type="ORF">AVDCRST_MAG20-300</name>
</gene>
<dbReference type="GO" id="GO:0051539">
    <property type="term" value="F:4 iron, 4 sulfur cluster binding"/>
    <property type="evidence" value="ECO:0007669"/>
    <property type="project" value="UniProtKB-KW"/>
</dbReference>
<dbReference type="Gene3D" id="3.50.50.60">
    <property type="entry name" value="FAD/NAD(P)-binding domain"/>
    <property type="match status" value="1"/>
</dbReference>
<dbReference type="Pfam" id="PF12831">
    <property type="entry name" value="FAD_oxidored"/>
    <property type="match status" value="1"/>
</dbReference>
<protein>
    <recommendedName>
        <fullName evidence="7">FAD dependent oxidoreductase</fullName>
    </recommendedName>
</protein>
<keyword evidence="2" id="KW-0479">Metal-binding</keyword>
<dbReference type="SUPFAM" id="SSF51905">
    <property type="entry name" value="FAD/NAD(P)-binding domain"/>
    <property type="match status" value="1"/>
</dbReference>
<dbReference type="AlphaFoldDB" id="A0A6J4H855"/>
<evidence type="ECO:0000256" key="2">
    <source>
        <dbReference type="ARBA" id="ARBA00022723"/>
    </source>
</evidence>
<sequence>MTETTGAVATADPDVVVVGASSAGVGAAVGAARSGARVLLVEPTGRVGGMLTNGVTTDMQRRDASTGAFDEWRRLVGAAYRDHPDADLAAGGFNAEPDVALAAVNALLDEPGITLRTLSGVLGANVEDRRITDVTFGGGWGATKVRAPVYVDATPEGDLLGLVGAEGRDWVVGREGRDVYGESLAPEVGDRLQQAYTYRLTIQVDGRTDYEVPATYEEDRHRYPLIDRTPHEKGTCDITLPDGSVKRYVGMRIQRCLPDRKMDINVDLFGFNHEYPTARRPARRAVERRLAGFVLGYLHWLRTEAGMPELGLPVDDHLDNGGFPTVLYVREGRRAKGLETFTQGNAAHDSTWPAEHRWSVAIGEYGLDSHCVGPPGGISGGPTCEGGFWFGARPYSIPYHVMVPVGFDNLLVAAAVSASHVGCSTLRMEPVRMNLGNAAGIAAATAAADGTSVAELDLDVLQHHLVTRQQALVYAPEVPPGDPGFADHQLALVRAAGFPSPYRLPS</sequence>
<evidence type="ECO:0000256" key="1">
    <source>
        <dbReference type="ARBA" id="ARBA00022485"/>
    </source>
</evidence>
<dbReference type="GO" id="GO:0016491">
    <property type="term" value="F:oxidoreductase activity"/>
    <property type="evidence" value="ECO:0007669"/>
    <property type="project" value="UniProtKB-KW"/>
</dbReference>
<name>A0A6J4H855_9ACTN</name>
<accession>A0A6J4H855</accession>
<evidence type="ECO:0000256" key="4">
    <source>
        <dbReference type="ARBA" id="ARBA00023004"/>
    </source>
</evidence>
<keyword evidence="3" id="KW-0560">Oxidoreductase</keyword>
<keyword evidence="5" id="KW-0411">Iron-sulfur</keyword>
<keyword evidence="4" id="KW-0408">Iron</keyword>
<evidence type="ECO:0000313" key="6">
    <source>
        <dbReference type="EMBL" id="CAA9214150.1"/>
    </source>
</evidence>
<dbReference type="PANTHER" id="PTHR43498:SF1">
    <property type="entry name" value="COB--COM HETERODISULFIDE REDUCTASE IRON-SULFUR SUBUNIT A"/>
    <property type="match status" value="1"/>
</dbReference>
<dbReference type="EMBL" id="CADCSY010000012">
    <property type="protein sequence ID" value="CAA9214150.1"/>
    <property type="molecule type" value="Genomic_DNA"/>
</dbReference>
<evidence type="ECO:0008006" key="7">
    <source>
        <dbReference type="Google" id="ProtNLM"/>
    </source>
</evidence>